<organism evidence="15 16">
    <name type="scientific">Candidatus Magasanikbacteria bacterium RIFCSPLOWO2_12_FULL_43_12</name>
    <dbReference type="NCBI Taxonomy" id="1798692"/>
    <lineage>
        <taxon>Bacteria</taxon>
        <taxon>Candidatus Magasanikiibacteriota</taxon>
    </lineage>
</organism>
<dbReference type="CDD" id="cd06503">
    <property type="entry name" value="ATP-synt_Fo_b"/>
    <property type="match status" value="1"/>
</dbReference>
<evidence type="ECO:0000256" key="2">
    <source>
        <dbReference type="ARBA" id="ARBA00022448"/>
    </source>
</evidence>
<keyword evidence="5 13" id="KW-0812">Transmembrane</keyword>
<dbReference type="PANTHER" id="PTHR33445">
    <property type="entry name" value="ATP SYNTHASE SUBUNIT B', CHLOROPLASTIC"/>
    <property type="match status" value="1"/>
</dbReference>
<dbReference type="InterPro" id="IPR050059">
    <property type="entry name" value="ATP_synthase_B_chain"/>
</dbReference>
<dbReference type="EMBL" id="MFQN01000016">
    <property type="protein sequence ID" value="OGH74429.1"/>
    <property type="molecule type" value="Genomic_DNA"/>
</dbReference>
<dbReference type="SUPFAM" id="SSF81573">
    <property type="entry name" value="F1F0 ATP synthase subunit B, membrane domain"/>
    <property type="match status" value="1"/>
</dbReference>
<evidence type="ECO:0000256" key="3">
    <source>
        <dbReference type="ARBA" id="ARBA00022475"/>
    </source>
</evidence>
<evidence type="ECO:0000256" key="8">
    <source>
        <dbReference type="ARBA" id="ARBA00023065"/>
    </source>
</evidence>
<dbReference type="InterPro" id="IPR002146">
    <property type="entry name" value="ATP_synth_b/b'su_bac/chlpt"/>
</dbReference>
<keyword evidence="7 13" id="KW-1133">Transmembrane helix</keyword>
<evidence type="ECO:0000256" key="12">
    <source>
        <dbReference type="ARBA" id="ARBA00037847"/>
    </source>
</evidence>
<keyword evidence="4 13" id="KW-0138">CF(0)</keyword>
<dbReference type="PANTHER" id="PTHR33445:SF1">
    <property type="entry name" value="ATP SYNTHASE SUBUNIT B"/>
    <property type="match status" value="1"/>
</dbReference>
<dbReference type="Proteomes" id="UP000178347">
    <property type="component" value="Unassembled WGS sequence"/>
</dbReference>
<evidence type="ECO:0000256" key="1">
    <source>
        <dbReference type="ARBA" id="ARBA00005513"/>
    </source>
</evidence>
<protein>
    <recommendedName>
        <fullName evidence="13">ATP synthase subunit b</fullName>
    </recommendedName>
    <alternativeName>
        <fullName evidence="13">ATP synthase F(0) sector subunit b</fullName>
    </alternativeName>
    <alternativeName>
        <fullName evidence="13">ATPase subunit I</fullName>
    </alternativeName>
    <alternativeName>
        <fullName evidence="13">F-type ATPase subunit b</fullName>
        <shortName evidence="13">F-ATPase subunit b</shortName>
    </alternativeName>
</protein>
<gene>
    <name evidence="13" type="primary">atpF</name>
    <name evidence="15" type="ORF">A3G00_01045</name>
</gene>
<evidence type="ECO:0000256" key="4">
    <source>
        <dbReference type="ARBA" id="ARBA00022547"/>
    </source>
</evidence>
<dbReference type="Gene3D" id="6.10.250.1580">
    <property type="match status" value="1"/>
</dbReference>
<evidence type="ECO:0000256" key="10">
    <source>
        <dbReference type="ARBA" id="ARBA00023310"/>
    </source>
</evidence>
<dbReference type="AlphaFoldDB" id="A0A1F6MRX7"/>
<evidence type="ECO:0000313" key="15">
    <source>
        <dbReference type="EMBL" id="OGH74429.1"/>
    </source>
</evidence>
<evidence type="ECO:0000256" key="6">
    <source>
        <dbReference type="ARBA" id="ARBA00022781"/>
    </source>
</evidence>
<dbReference type="GO" id="GO:0046961">
    <property type="term" value="F:proton-transporting ATPase activity, rotational mechanism"/>
    <property type="evidence" value="ECO:0007669"/>
    <property type="project" value="TreeGrafter"/>
</dbReference>
<comment type="caution">
    <text evidence="15">The sequence shown here is derived from an EMBL/GenBank/DDBJ whole genome shotgun (WGS) entry which is preliminary data.</text>
</comment>
<evidence type="ECO:0000256" key="13">
    <source>
        <dbReference type="HAMAP-Rule" id="MF_01398"/>
    </source>
</evidence>
<dbReference type="HAMAP" id="MF_01398">
    <property type="entry name" value="ATP_synth_b_bprime"/>
    <property type="match status" value="1"/>
</dbReference>
<keyword evidence="6 13" id="KW-0375">Hydrogen ion transport</keyword>
<dbReference type="NCBIfam" id="TIGR01144">
    <property type="entry name" value="ATP_synt_b"/>
    <property type="match status" value="1"/>
</dbReference>
<evidence type="ECO:0000256" key="9">
    <source>
        <dbReference type="ARBA" id="ARBA00023136"/>
    </source>
</evidence>
<keyword evidence="3 13" id="KW-1003">Cell membrane</keyword>
<evidence type="ECO:0000256" key="7">
    <source>
        <dbReference type="ARBA" id="ARBA00022989"/>
    </source>
</evidence>
<keyword evidence="2 13" id="KW-0813">Transport</keyword>
<name>A0A1F6MRX7_9BACT</name>
<keyword evidence="9 13" id="KW-0472">Membrane</keyword>
<evidence type="ECO:0000313" key="16">
    <source>
        <dbReference type="Proteomes" id="UP000178347"/>
    </source>
</evidence>
<keyword evidence="10 13" id="KW-0066">ATP synthesis</keyword>
<dbReference type="GO" id="GO:0012505">
    <property type="term" value="C:endomembrane system"/>
    <property type="evidence" value="ECO:0007669"/>
    <property type="project" value="UniProtKB-SubCell"/>
</dbReference>
<comment type="function">
    <text evidence="11 13">F(1)F(0) ATP synthase produces ATP from ADP in the presence of a proton or sodium gradient. F-type ATPases consist of two structural domains, F(1) containing the extramembraneous catalytic core and F(0) containing the membrane proton channel, linked together by a central stalk and a peripheral stalk. During catalysis, ATP synthesis in the catalytic domain of F(1) is coupled via a rotary mechanism of the central stalk subunits to proton translocation.</text>
</comment>
<evidence type="ECO:0000256" key="14">
    <source>
        <dbReference type="RuleBase" id="RU003848"/>
    </source>
</evidence>
<dbReference type="STRING" id="1798692.A3G00_01045"/>
<reference evidence="15 16" key="1">
    <citation type="journal article" date="2016" name="Nat. Commun.">
        <title>Thousands of microbial genomes shed light on interconnected biogeochemical processes in an aquifer system.</title>
        <authorList>
            <person name="Anantharaman K."/>
            <person name="Brown C.T."/>
            <person name="Hug L.A."/>
            <person name="Sharon I."/>
            <person name="Castelle C.J."/>
            <person name="Probst A.J."/>
            <person name="Thomas B.C."/>
            <person name="Singh A."/>
            <person name="Wilkins M.J."/>
            <person name="Karaoz U."/>
            <person name="Brodie E.L."/>
            <person name="Williams K.H."/>
            <person name="Hubbard S.S."/>
            <person name="Banfield J.F."/>
        </authorList>
    </citation>
    <scope>NUCLEOTIDE SEQUENCE [LARGE SCALE GENOMIC DNA]</scope>
</reference>
<comment type="subunit">
    <text evidence="13">F-type ATPases have 2 components, F(1) - the catalytic core - and F(0) - the membrane proton channel. F(1) has five subunits: alpha(3), beta(3), gamma(1), delta(1), epsilon(1). F(0) has three main subunits: a(1), b(2) and c(10-14). The alpha and beta chains form an alternating ring which encloses part of the gamma chain. F(1) is attached to F(0) by a central stalk formed by the gamma and epsilon chains, while a peripheral stalk is formed by the delta and b chains.</text>
</comment>
<comment type="similarity">
    <text evidence="1 13 14">Belongs to the ATPase B chain family.</text>
</comment>
<evidence type="ECO:0000256" key="5">
    <source>
        <dbReference type="ARBA" id="ARBA00022692"/>
    </source>
</evidence>
<accession>A0A1F6MRX7</accession>
<dbReference type="GO" id="GO:0005886">
    <property type="term" value="C:plasma membrane"/>
    <property type="evidence" value="ECO:0007669"/>
    <property type="project" value="UniProtKB-SubCell"/>
</dbReference>
<sequence length="185" mass="20890">MNTVYAFSGEIEESFEQSSEAGVAASLGLNGQLFAFQLLNFAIVAAVVWYLILKPLTKKLEERKNLIDESLDKAKQVDANLQMAEQKFQERIDEAKAESSKIVEKAFGEGEKLTVEMKKRAQKEIELVVDQARRNIKIEKEEMVADLKQETVNLIIAALEKILSEKVDSKKDKDLIEETIKSLRG</sequence>
<keyword evidence="8 13" id="KW-0406">Ion transport</keyword>
<feature type="transmembrane region" description="Helical" evidence="13">
    <location>
        <begin position="34"/>
        <end position="53"/>
    </location>
</feature>
<dbReference type="GO" id="GO:0045259">
    <property type="term" value="C:proton-transporting ATP synthase complex"/>
    <property type="evidence" value="ECO:0007669"/>
    <property type="project" value="UniProtKB-KW"/>
</dbReference>
<dbReference type="InterPro" id="IPR005864">
    <property type="entry name" value="ATP_synth_F0_bsu_bac"/>
</dbReference>
<comment type="subcellular location">
    <subcellularLocation>
        <location evidence="13">Cell membrane</location>
        <topology evidence="13">Single-pass membrane protein</topology>
    </subcellularLocation>
    <subcellularLocation>
        <location evidence="12">Endomembrane system</location>
        <topology evidence="12">Single-pass membrane protein</topology>
    </subcellularLocation>
</comment>
<dbReference type="InterPro" id="IPR028987">
    <property type="entry name" value="ATP_synth_B-like_membr_sf"/>
</dbReference>
<dbReference type="Pfam" id="PF00430">
    <property type="entry name" value="ATP-synt_B"/>
    <property type="match status" value="1"/>
</dbReference>
<evidence type="ECO:0000256" key="11">
    <source>
        <dbReference type="ARBA" id="ARBA00025198"/>
    </source>
</evidence>
<proteinExistence type="inferred from homology"/>
<dbReference type="GO" id="GO:0046933">
    <property type="term" value="F:proton-transporting ATP synthase activity, rotational mechanism"/>
    <property type="evidence" value="ECO:0007669"/>
    <property type="project" value="UniProtKB-UniRule"/>
</dbReference>
<comment type="function">
    <text evidence="13">Component of the F(0) channel, it forms part of the peripheral stalk, linking F(1) to F(0).</text>
</comment>